<dbReference type="NCBIfam" id="TIGR03977">
    <property type="entry name" value="rSAM_pair_HxsC"/>
    <property type="match status" value="1"/>
</dbReference>
<dbReference type="EMBL" id="JACHXD010000019">
    <property type="protein sequence ID" value="MBB3121687.1"/>
    <property type="molecule type" value="Genomic_DNA"/>
</dbReference>
<keyword evidence="5" id="KW-0411">Iron-sulfur</keyword>
<dbReference type="Pfam" id="PF04055">
    <property type="entry name" value="Radical_SAM"/>
    <property type="match status" value="1"/>
</dbReference>
<organism evidence="7 8">
    <name type="scientific">Pseudoduganella violacea</name>
    <dbReference type="NCBI Taxonomy" id="1715466"/>
    <lineage>
        <taxon>Bacteria</taxon>
        <taxon>Pseudomonadati</taxon>
        <taxon>Pseudomonadota</taxon>
        <taxon>Betaproteobacteria</taxon>
        <taxon>Burkholderiales</taxon>
        <taxon>Oxalobacteraceae</taxon>
        <taxon>Telluria group</taxon>
        <taxon>Pseudoduganella</taxon>
    </lineage>
</organism>
<gene>
    <name evidence="7" type="ORF">FHS03_004779</name>
</gene>
<evidence type="ECO:0000256" key="3">
    <source>
        <dbReference type="ARBA" id="ARBA00022723"/>
    </source>
</evidence>
<evidence type="ECO:0000313" key="7">
    <source>
        <dbReference type="EMBL" id="MBB3121687.1"/>
    </source>
</evidence>
<dbReference type="SFLD" id="SFLDS00029">
    <property type="entry name" value="Radical_SAM"/>
    <property type="match status" value="1"/>
</dbReference>
<comment type="caution">
    <text evidence="7">The sequence shown here is derived from an EMBL/GenBank/DDBJ whole genome shotgun (WGS) entry which is preliminary data.</text>
</comment>
<dbReference type="RefSeq" id="WP_183443382.1">
    <property type="nucleotide sequence ID" value="NZ_JACHXD010000019.1"/>
</dbReference>
<proteinExistence type="predicted"/>
<dbReference type="Proteomes" id="UP000541535">
    <property type="component" value="Unassembled WGS sequence"/>
</dbReference>
<dbReference type="AlphaFoldDB" id="A0A7W5FWB9"/>
<evidence type="ECO:0000256" key="4">
    <source>
        <dbReference type="ARBA" id="ARBA00023004"/>
    </source>
</evidence>
<reference evidence="7 8" key="1">
    <citation type="submission" date="2020-08" db="EMBL/GenBank/DDBJ databases">
        <title>Genomic Encyclopedia of Type Strains, Phase III (KMG-III): the genomes of soil and plant-associated and newly described type strains.</title>
        <authorList>
            <person name="Whitman W."/>
        </authorList>
    </citation>
    <scope>NUCLEOTIDE SEQUENCE [LARGE SCALE GENOMIC DNA]</scope>
    <source>
        <strain evidence="7 8">CECT 8897</strain>
    </source>
</reference>
<protein>
    <submittedName>
        <fullName evidence="7">His-Xaa-Ser system radical SAM maturase HxsC</fullName>
    </submittedName>
</protein>
<dbReference type="GO" id="GO:0051536">
    <property type="term" value="F:iron-sulfur cluster binding"/>
    <property type="evidence" value="ECO:0007669"/>
    <property type="project" value="UniProtKB-KW"/>
</dbReference>
<dbReference type="SUPFAM" id="SSF102114">
    <property type="entry name" value="Radical SAM enzymes"/>
    <property type="match status" value="1"/>
</dbReference>
<keyword evidence="4" id="KW-0408">Iron</keyword>
<evidence type="ECO:0000313" key="8">
    <source>
        <dbReference type="Proteomes" id="UP000541535"/>
    </source>
</evidence>
<keyword evidence="2" id="KW-0949">S-adenosyl-L-methionine</keyword>
<evidence type="ECO:0000256" key="2">
    <source>
        <dbReference type="ARBA" id="ARBA00022691"/>
    </source>
</evidence>
<dbReference type="PROSITE" id="PS51918">
    <property type="entry name" value="RADICAL_SAM"/>
    <property type="match status" value="1"/>
</dbReference>
<dbReference type="GO" id="GO:0003824">
    <property type="term" value="F:catalytic activity"/>
    <property type="evidence" value="ECO:0007669"/>
    <property type="project" value="InterPro"/>
</dbReference>
<sequence length="375" mass="42453">MRRVAAIVSPWSKRRAHRVVALENVISSWTPEVNYLVLIQEAADVERIVDLVVRGVENLGWIEGPEIELGDVVMPILGKGSVDVSYRRSDVHHTLFLTNRCNSNCLMCSQPPTKDEDGWLVDEAIDIVRHIENSPESIGLTGGEPLLTGNRLREVLDEIHLRHPMMRIDLLTNGRLLSNRGTAAALLDGLEARVAWLVPLYGHAHMLHDFVVQSPGAFEQTLEGILRLQEHGQPIQVRIVLIEPVLERLIDLCEFIGKSLPFIHEVALMACEPIGFALANKEVCDLDLQDWWPTLMRASRTLRRYGVRHMFMNTPLCALPKDLWPLAVRSISDWKQVYSDECAGCSVMDSCSGLFAWHERGWKPTKIRKIEEMVE</sequence>
<evidence type="ECO:0000259" key="6">
    <source>
        <dbReference type="PROSITE" id="PS51918"/>
    </source>
</evidence>
<dbReference type="Gene3D" id="3.20.20.70">
    <property type="entry name" value="Aldolase class I"/>
    <property type="match status" value="1"/>
</dbReference>
<feature type="domain" description="Radical SAM core" evidence="6">
    <location>
        <begin position="87"/>
        <end position="308"/>
    </location>
</feature>
<comment type="cofactor">
    <cofactor evidence="1">
        <name>[4Fe-4S] cluster</name>
        <dbReference type="ChEBI" id="CHEBI:49883"/>
    </cofactor>
</comment>
<dbReference type="InterPro" id="IPR007197">
    <property type="entry name" value="rSAM"/>
</dbReference>
<dbReference type="PANTHER" id="PTHR11228">
    <property type="entry name" value="RADICAL SAM DOMAIN PROTEIN"/>
    <property type="match status" value="1"/>
</dbReference>
<accession>A0A7W5FWB9</accession>
<name>A0A7W5FWB9_9BURK</name>
<evidence type="ECO:0000256" key="5">
    <source>
        <dbReference type="ARBA" id="ARBA00023014"/>
    </source>
</evidence>
<dbReference type="GO" id="GO:0046872">
    <property type="term" value="F:metal ion binding"/>
    <property type="evidence" value="ECO:0007669"/>
    <property type="project" value="UniProtKB-KW"/>
</dbReference>
<dbReference type="InterPro" id="IPR058240">
    <property type="entry name" value="rSAM_sf"/>
</dbReference>
<dbReference type="InterPro" id="IPR050377">
    <property type="entry name" value="Radical_SAM_PqqE_MftC-like"/>
</dbReference>
<keyword evidence="3" id="KW-0479">Metal-binding</keyword>
<dbReference type="SFLD" id="SFLDG01067">
    <property type="entry name" value="SPASM/twitch_domain_containing"/>
    <property type="match status" value="1"/>
</dbReference>
<dbReference type="SFLD" id="SFLDG01103">
    <property type="entry name" value="Uncharacterised_Radical_SAM_Su"/>
    <property type="match status" value="1"/>
</dbReference>
<dbReference type="PANTHER" id="PTHR11228:SF7">
    <property type="entry name" value="PQQA PEPTIDE CYCLASE"/>
    <property type="match status" value="1"/>
</dbReference>
<dbReference type="InterPro" id="IPR013785">
    <property type="entry name" value="Aldolase_TIM"/>
</dbReference>
<evidence type="ECO:0000256" key="1">
    <source>
        <dbReference type="ARBA" id="ARBA00001966"/>
    </source>
</evidence>
<dbReference type="InterPro" id="IPR024032">
    <property type="entry name" value="rSAM_paired_HxsC"/>
</dbReference>
<keyword evidence="8" id="KW-1185">Reference proteome</keyword>
<dbReference type="CDD" id="cd01335">
    <property type="entry name" value="Radical_SAM"/>
    <property type="match status" value="1"/>
</dbReference>